<feature type="transmembrane region" description="Helical" evidence="7">
    <location>
        <begin position="359"/>
        <end position="390"/>
    </location>
</feature>
<feature type="region of interest" description="Disordered" evidence="6">
    <location>
        <begin position="1"/>
        <end position="58"/>
    </location>
</feature>
<evidence type="ECO:0000256" key="3">
    <source>
        <dbReference type="ARBA" id="ARBA00022692"/>
    </source>
</evidence>
<feature type="transmembrane region" description="Helical" evidence="7">
    <location>
        <begin position="68"/>
        <end position="88"/>
    </location>
</feature>
<dbReference type="RefSeq" id="WP_341626499.1">
    <property type="nucleotide sequence ID" value="NZ_JBAKBA010000001.1"/>
</dbReference>
<feature type="compositionally biased region" description="Polar residues" evidence="6">
    <location>
        <begin position="7"/>
        <end position="50"/>
    </location>
</feature>
<evidence type="ECO:0000256" key="6">
    <source>
        <dbReference type="SAM" id="MobiDB-lite"/>
    </source>
</evidence>
<comment type="caution">
    <text evidence="8">The sequence shown here is derived from an EMBL/GenBank/DDBJ whole genome shotgun (WGS) entry which is preliminary data.</text>
</comment>
<dbReference type="InterPro" id="IPR002549">
    <property type="entry name" value="AI-2E-like"/>
</dbReference>
<dbReference type="Proteomes" id="UP001366060">
    <property type="component" value="Unassembled WGS sequence"/>
</dbReference>
<protein>
    <submittedName>
        <fullName evidence="8">AI-2E family transporter</fullName>
    </submittedName>
</protein>
<evidence type="ECO:0000313" key="8">
    <source>
        <dbReference type="EMBL" id="MEL0657741.1"/>
    </source>
</evidence>
<dbReference type="PANTHER" id="PTHR21716">
    <property type="entry name" value="TRANSMEMBRANE PROTEIN"/>
    <property type="match status" value="1"/>
</dbReference>
<sequence length="406" mass="45117">MKDKQNNDQINDSSSAVQINDGQDTNLKISSSEKPSTNESESSIDSQESATEQDKLDIKQDNKDRKTLHSIGFWFFFIIVLIGCIYFGKSILLPVMVSTFIALLCSPLVNYLERVGIPRTIGVLSVIFLIVGLLFGGVAVLTEPAQQWWSKLPELVKDISQEVTNATNNAGASSALNEAIVSSSNVGEFRSTTVVSLVKSIAVATPTAITQLMISLFMAYFMLSYGRSLFTGFLMQFDHLSNKRKTVELVRVIQKDLSRYIGTVTLINIALGIVVGCVFFMFGVDDPFLWGTLAGIMNFAPYLGPLISMICFGVITYVQFDSMSYAFIIIATYLVINMAESQFVTPTLLGRRFNLNPLIIFMWLILWGWLWGSMGMLLGVPLLVCLNTLLERLDIFGRSHLVLRAR</sequence>
<dbReference type="PANTHER" id="PTHR21716:SF16">
    <property type="entry name" value="BLL1467 PROTEIN"/>
    <property type="match status" value="1"/>
</dbReference>
<reference evidence="8 9" key="1">
    <citation type="submission" date="2024-02" db="EMBL/GenBank/DDBJ databases">
        <title>Bacteria isolated from the canopy kelp, Nereocystis luetkeana.</title>
        <authorList>
            <person name="Pfister C.A."/>
            <person name="Younker I.T."/>
            <person name="Light S.H."/>
        </authorList>
    </citation>
    <scope>NUCLEOTIDE SEQUENCE [LARGE SCALE GENOMIC DNA]</scope>
    <source>
        <strain evidence="8 9">TI.2.07</strain>
    </source>
</reference>
<feature type="transmembrane region" description="Helical" evidence="7">
    <location>
        <begin position="121"/>
        <end position="142"/>
    </location>
</feature>
<feature type="transmembrane region" description="Helical" evidence="7">
    <location>
        <begin position="260"/>
        <end position="282"/>
    </location>
</feature>
<dbReference type="Pfam" id="PF01594">
    <property type="entry name" value="AI-2E_transport"/>
    <property type="match status" value="1"/>
</dbReference>
<evidence type="ECO:0000256" key="7">
    <source>
        <dbReference type="SAM" id="Phobius"/>
    </source>
</evidence>
<dbReference type="EMBL" id="JBAKBA010000001">
    <property type="protein sequence ID" value="MEL0657741.1"/>
    <property type="molecule type" value="Genomic_DNA"/>
</dbReference>
<evidence type="ECO:0000256" key="4">
    <source>
        <dbReference type="ARBA" id="ARBA00022989"/>
    </source>
</evidence>
<organism evidence="8 9">
    <name type="scientific">Psychromonas arctica</name>
    <dbReference type="NCBI Taxonomy" id="168275"/>
    <lineage>
        <taxon>Bacteria</taxon>
        <taxon>Pseudomonadati</taxon>
        <taxon>Pseudomonadota</taxon>
        <taxon>Gammaproteobacteria</taxon>
        <taxon>Alteromonadales</taxon>
        <taxon>Psychromonadaceae</taxon>
        <taxon>Psychromonas</taxon>
    </lineage>
</organism>
<feature type="transmembrane region" description="Helical" evidence="7">
    <location>
        <begin position="288"/>
        <end position="315"/>
    </location>
</feature>
<accession>A0ABU9H808</accession>
<feature type="transmembrane region" description="Helical" evidence="7">
    <location>
        <begin position="94"/>
        <end position="112"/>
    </location>
</feature>
<keyword evidence="3 7" id="KW-0812">Transmembrane</keyword>
<evidence type="ECO:0000313" key="9">
    <source>
        <dbReference type="Proteomes" id="UP001366060"/>
    </source>
</evidence>
<feature type="transmembrane region" description="Helical" evidence="7">
    <location>
        <begin position="201"/>
        <end position="223"/>
    </location>
</feature>
<proteinExistence type="inferred from homology"/>
<comment type="subcellular location">
    <subcellularLocation>
        <location evidence="1">Membrane</location>
        <topology evidence="1">Multi-pass membrane protein</topology>
    </subcellularLocation>
</comment>
<gene>
    <name evidence="8" type="ORF">V6255_01210</name>
</gene>
<keyword evidence="9" id="KW-1185">Reference proteome</keyword>
<keyword evidence="5 7" id="KW-0472">Membrane</keyword>
<evidence type="ECO:0000256" key="1">
    <source>
        <dbReference type="ARBA" id="ARBA00004141"/>
    </source>
</evidence>
<comment type="similarity">
    <text evidence="2">Belongs to the autoinducer-2 exporter (AI-2E) (TC 2.A.86) family.</text>
</comment>
<evidence type="ECO:0000256" key="2">
    <source>
        <dbReference type="ARBA" id="ARBA00009773"/>
    </source>
</evidence>
<name>A0ABU9H808_9GAMM</name>
<feature type="transmembrane region" description="Helical" evidence="7">
    <location>
        <begin position="322"/>
        <end position="339"/>
    </location>
</feature>
<evidence type="ECO:0000256" key="5">
    <source>
        <dbReference type="ARBA" id="ARBA00023136"/>
    </source>
</evidence>
<keyword evidence="4 7" id="KW-1133">Transmembrane helix</keyword>